<evidence type="ECO:0000256" key="6">
    <source>
        <dbReference type="ARBA" id="ARBA00023306"/>
    </source>
</evidence>
<dbReference type="InterPro" id="IPR007793">
    <property type="entry name" value="DivIVA_fam"/>
</dbReference>
<evidence type="ECO:0000313" key="9">
    <source>
        <dbReference type="EMBL" id="PMC58891.1"/>
    </source>
</evidence>
<dbReference type="RefSeq" id="WP_092085138.1">
    <property type="nucleotide sequence ID" value="NZ_FNEL01000018.1"/>
</dbReference>
<keyword evidence="5 7" id="KW-0175">Coiled coil</keyword>
<keyword evidence="6" id="KW-0131">Cell cycle</keyword>
<feature type="compositionally biased region" description="Acidic residues" evidence="8">
    <location>
        <begin position="253"/>
        <end position="266"/>
    </location>
</feature>
<reference evidence="9 10" key="1">
    <citation type="submission" date="2017-09" db="EMBL/GenBank/DDBJ databases">
        <title>Bacterial strain isolated from the female urinary microbiota.</title>
        <authorList>
            <person name="Thomas-White K."/>
            <person name="Kumar N."/>
            <person name="Forster S."/>
            <person name="Putonti C."/>
            <person name="Lawley T."/>
            <person name="Wolfe A.J."/>
        </authorList>
    </citation>
    <scope>NUCLEOTIDE SEQUENCE [LARGE SCALE GENOMIC DNA]</scope>
    <source>
        <strain evidence="9 10">UMB0852</strain>
    </source>
</reference>
<comment type="caution">
    <text evidence="9">The sequence shown here is derived from an EMBL/GenBank/DDBJ whole genome shotgun (WGS) entry which is preliminary data.</text>
</comment>
<evidence type="ECO:0000256" key="1">
    <source>
        <dbReference type="ARBA" id="ARBA00004496"/>
    </source>
</evidence>
<dbReference type="GO" id="GO:0051301">
    <property type="term" value="P:cell division"/>
    <property type="evidence" value="ECO:0007669"/>
    <property type="project" value="UniProtKB-KW"/>
</dbReference>
<dbReference type="Proteomes" id="UP000235682">
    <property type="component" value="Unassembled WGS sequence"/>
</dbReference>
<name>A0A1G8L8Q7_9LACT</name>
<feature type="compositionally biased region" description="Basic and acidic residues" evidence="8">
    <location>
        <begin position="230"/>
        <end position="252"/>
    </location>
</feature>
<keyword evidence="3" id="KW-0963">Cytoplasm</keyword>
<comment type="subcellular location">
    <subcellularLocation>
        <location evidence="1">Cytoplasm</location>
    </subcellularLocation>
</comment>
<gene>
    <name evidence="9" type="ORF">CJ205_02240</name>
</gene>
<feature type="region of interest" description="Disordered" evidence="8">
    <location>
        <begin position="183"/>
        <end position="303"/>
    </location>
</feature>
<evidence type="ECO:0000256" key="8">
    <source>
        <dbReference type="SAM" id="MobiDB-lite"/>
    </source>
</evidence>
<organism evidence="9 10">
    <name type="scientific">Dolosicoccus paucivorans</name>
    <dbReference type="NCBI Taxonomy" id="84521"/>
    <lineage>
        <taxon>Bacteria</taxon>
        <taxon>Bacillati</taxon>
        <taxon>Bacillota</taxon>
        <taxon>Bacilli</taxon>
        <taxon>Lactobacillales</taxon>
        <taxon>Aerococcaceae</taxon>
        <taxon>Dolosicoccus</taxon>
    </lineage>
</organism>
<sequence length="303" mass="34934">MSITPIDILNKQFDHKMRGYDRDQVNNFLDIIAANFEKLIDENKQLTQELETTKEKLAYYEELQESLNSSILIAQEAAERLKSNARQEAELILYEAEKMADHRLNDLSDEARLMMSEIEGLRQSGESYRQKIEETLTEQLDAIRQEYLTELFSHNKYTQEAQAHFENTERRLQEVDRLTQEVDEQYPLPELPEKPESVVEFEETLAQQQAAAQSQPTVPGQAPTPQARRAPHEVPPHEVPPHEVPPHEVDREVFEEETVDSFEEGETVAFGDGETVNEIDNTPQVSDNETINGQSIRFELPKD</sequence>
<evidence type="ECO:0000313" key="10">
    <source>
        <dbReference type="Proteomes" id="UP000235682"/>
    </source>
</evidence>
<keyword evidence="4" id="KW-0132">Cell division</keyword>
<dbReference type="PANTHER" id="PTHR35794:SF2">
    <property type="entry name" value="CELL DIVISION PROTEIN DIVIVA"/>
    <property type="match status" value="1"/>
</dbReference>
<dbReference type="GO" id="GO:0005737">
    <property type="term" value="C:cytoplasm"/>
    <property type="evidence" value="ECO:0007669"/>
    <property type="project" value="UniProtKB-SubCell"/>
</dbReference>
<dbReference type="PANTHER" id="PTHR35794">
    <property type="entry name" value="CELL DIVISION PROTEIN DIVIVA"/>
    <property type="match status" value="1"/>
</dbReference>
<keyword evidence="10" id="KW-1185">Reference proteome</keyword>
<evidence type="ECO:0000256" key="4">
    <source>
        <dbReference type="ARBA" id="ARBA00022618"/>
    </source>
</evidence>
<feature type="compositionally biased region" description="Polar residues" evidence="8">
    <location>
        <begin position="278"/>
        <end position="295"/>
    </location>
</feature>
<dbReference type="EMBL" id="PNHE01000005">
    <property type="protein sequence ID" value="PMC58891.1"/>
    <property type="molecule type" value="Genomic_DNA"/>
</dbReference>
<dbReference type="STRING" id="84521.SAMN04487994_101818"/>
<comment type="similarity">
    <text evidence="2">Belongs to the DivIVA family.</text>
</comment>
<dbReference type="Pfam" id="PF05103">
    <property type="entry name" value="DivIVA"/>
    <property type="match status" value="1"/>
</dbReference>
<protein>
    <submittedName>
        <fullName evidence="9">DivIVA domain-containing protein</fullName>
    </submittedName>
</protein>
<evidence type="ECO:0000256" key="5">
    <source>
        <dbReference type="ARBA" id="ARBA00023054"/>
    </source>
</evidence>
<accession>A0A1G8L8Q7</accession>
<feature type="coiled-coil region" evidence="7">
    <location>
        <begin position="29"/>
        <end position="63"/>
    </location>
</feature>
<dbReference type="AlphaFoldDB" id="A0A1G8L8Q7"/>
<proteinExistence type="inferred from homology"/>
<dbReference type="Gene3D" id="6.10.250.660">
    <property type="match status" value="1"/>
</dbReference>
<dbReference type="NCBIfam" id="TIGR03544">
    <property type="entry name" value="DivI1A_domain"/>
    <property type="match status" value="1"/>
</dbReference>
<evidence type="ECO:0000256" key="2">
    <source>
        <dbReference type="ARBA" id="ARBA00009008"/>
    </source>
</evidence>
<dbReference type="InterPro" id="IPR019933">
    <property type="entry name" value="DivIVA_domain"/>
</dbReference>
<evidence type="ECO:0000256" key="7">
    <source>
        <dbReference type="SAM" id="Coils"/>
    </source>
</evidence>
<evidence type="ECO:0000256" key="3">
    <source>
        <dbReference type="ARBA" id="ARBA00022490"/>
    </source>
</evidence>